<evidence type="ECO:0000256" key="1">
    <source>
        <dbReference type="ARBA" id="ARBA00023015"/>
    </source>
</evidence>
<sequence length="193" mass="20561">MSDAEHRLKGRGAVTRAGLLAAAEEVFAAKGYAEAGVTDVVARANASVGSLYHHFSGKAELYLTLFEEFQARQTDRVNQAARQARRSGPATDPMPVFLSAARAYLDGCLEERELAALFLRGDGPPGFDLIVRERLRTFAQRNATLFENQPALVVVVTGALAAAVSEVVLSGDEGLAEEVLEVIAQIRPAPPAG</sequence>
<organism evidence="6 7">
    <name type="scientific">Nonomuraea longicatena</name>
    <dbReference type="NCBI Taxonomy" id="83682"/>
    <lineage>
        <taxon>Bacteria</taxon>
        <taxon>Bacillati</taxon>
        <taxon>Actinomycetota</taxon>
        <taxon>Actinomycetes</taxon>
        <taxon>Streptosporangiales</taxon>
        <taxon>Streptosporangiaceae</taxon>
        <taxon>Nonomuraea</taxon>
    </lineage>
</organism>
<dbReference type="Proteomes" id="UP001501578">
    <property type="component" value="Unassembled WGS sequence"/>
</dbReference>
<proteinExistence type="predicted"/>
<dbReference type="PANTHER" id="PTHR30055:SF234">
    <property type="entry name" value="HTH-TYPE TRANSCRIPTIONAL REGULATOR BETI"/>
    <property type="match status" value="1"/>
</dbReference>
<dbReference type="PROSITE" id="PS50977">
    <property type="entry name" value="HTH_TETR_2"/>
    <property type="match status" value="1"/>
</dbReference>
<reference evidence="7" key="1">
    <citation type="journal article" date="2019" name="Int. J. Syst. Evol. Microbiol.">
        <title>The Global Catalogue of Microorganisms (GCM) 10K type strain sequencing project: providing services to taxonomists for standard genome sequencing and annotation.</title>
        <authorList>
            <consortium name="The Broad Institute Genomics Platform"/>
            <consortium name="The Broad Institute Genome Sequencing Center for Infectious Disease"/>
            <person name="Wu L."/>
            <person name="Ma J."/>
        </authorList>
    </citation>
    <scope>NUCLEOTIDE SEQUENCE [LARGE SCALE GENOMIC DNA]</scope>
    <source>
        <strain evidence="7">JCM 11136</strain>
    </source>
</reference>
<dbReference type="InterPro" id="IPR009057">
    <property type="entry name" value="Homeodomain-like_sf"/>
</dbReference>
<evidence type="ECO:0000313" key="6">
    <source>
        <dbReference type="EMBL" id="GAA0942130.1"/>
    </source>
</evidence>
<keyword evidence="1" id="KW-0805">Transcription regulation</keyword>
<comment type="caution">
    <text evidence="6">The sequence shown here is derived from an EMBL/GenBank/DDBJ whole genome shotgun (WGS) entry which is preliminary data.</text>
</comment>
<dbReference type="InterPro" id="IPR050109">
    <property type="entry name" value="HTH-type_TetR-like_transc_reg"/>
</dbReference>
<dbReference type="EMBL" id="BAAAHQ010000032">
    <property type="protein sequence ID" value="GAA0942130.1"/>
    <property type="molecule type" value="Genomic_DNA"/>
</dbReference>
<dbReference type="SUPFAM" id="SSF46689">
    <property type="entry name" value="Homeodomain-like"/>
    <property type="match status" value="1"/>
</dbReference>
<evidence type="ECO:0000256" key="3">
    <source>
        <dbReference type="ARBA" id="ARBA00023163"/>
    </source>
</evidence>
<dbReference type="InterPro" id="IPR001647">
    <property type="entry name" value="HTH_TetR"/>
</dbReference>
<evidence type="ECO:0000256" key="4">
    <source>
        <dbReference type="PROSITE-ProRule" id="PRU00335"/>
    </source>
</evidence>
<keyword evidence="3" id="KW-0804">Transcription</keyword>
<dbReference type="RefSeq" id="WP_343952909.1">
    <property type="nucleotide sequence ID" value="NZ_BAAAHQ010000032.1"/>
</dbReference>
<dbReference type="PANTHER" id="PTHR30055">
    <property type="entry name" value="HTH-TYPE TRANSCRIPTIONAL REGULATOR RUTR"/>
    <property type="match status" value="1"/>
</dbReference>
<feature type="DNA-binding region" description="H-T-H motif" evidence="4">
    <location>
        <begin position="36"/>
        <end position="55"/>
    </location>
</feature>
<name>A0ABP4AW83_9ACTN</name>
<evidence type="ECO:0000313" key="7">
    <source>
        <dbReference type="Proteomes" id="UP001501578"/>
    </source>
</evidence>
<protein>
    <recommendedName>
        <fullName evidence="5">HTH tetR-type domain-containing protein</fullName>
    </recommendedName>
</protein>
<dbReference type="PRINTS" id="PR00455">
    <property type="entry name" value="HTHTETR"/>
</dbReference>
<dbReference type="Pfam" id="PF00440">
    <property type="entry name" value="TetR_N"/>
    <property type="match status" value="1"/>
</dbReference>
<keyword evidence="7" id="KW-1185">Reference proteome</keyword>
<feature type="domain" description="HTH tetR-type" evidence="5">
    <location>
        <begin position="13"/>
        <end position="73"/>
    </location>
</feature>
<gene>
    <name evidence="6" type="ORF">GCM10009560_54550</name>
</gene>
<keyword evidence="2 4" id="KW-0238">DNA-binding</keyword>
<evidence type="ECO:0000259" key="5">
    <source>
        <dbReference type="PROSITE" id="PS50977"/>
    </source>
</evidence>
<evidence type="ECO:0000256" key="2">
    <source>
        <dbReference type="ARBA" id="ARBA00023125"/>
    </source>
</evidence>
<dbReference type="Gene3D" id="1.10.357.10">
    <property type="entry name" value="Tetracycline Repressor, domain 2"/>
    <property type="match status" value="1"/>
</dbReference>
<accession>A0ABP4AW83</accession>